<dbReference type="AlphaFoldDB" id="A0A150WRW8"/>
<keyword evidence="2" id="KW-1185">Reference proteome</keyword>
<comment type="caution">
    <text evidence="1">The sequence shown here is derived from an EMBL/GenBank/DDBJ whole genome shotgun (WGS) entry which is preliminary data.</text>
</comment>
<name>A0A150WRW8_BDEBC</name>
<reference evidence="1 2" key="1">
    <citation type="submission" date="2016-03" db="EMBL/GenBank/DDBJ databases">
        <authorList>
            <person name="Ploux O."/>
        </authorList>
    </citation>
    <scope>NUCLEOTIDE SEQUENCE [LARGE SCALE GENOMIC DNA]</scope>
    <source>
        <strain evidence="1 2">R0</strain>
    </source>
</reference>
<dbReference type="EMBL" id="LUKE01000001">
    <property type="protein sequence ID" value="KYG67067.1"/>
    <property type="molecule type" value="Genomic_DNA"/>
</dbReference>
<organism evidence="1 2">
    <name type="scientific">Bdellovibrio bacteriovorus</name>
    <dbReference type="NCBI Taxonomy" id="959"/>
    <lineage>
        <taxon>Bacteria</taxon>
        <taxon>Pseudomonadati</taxon>
        <taxon>Bdellovibrionota</taxon>
        <taxon>Bdellovibrionia</taxon>
        <taxon>Bdellovibrionales</taxon>
        <taxon>Pseudobdellovibrionaceae</taxon>
        <taxon>Bdellovibrio</taxon>
    </lineage>
</organism>
<proteinExistence type="predicted"/>
<dbReference type="RefSeq" id="WP_061834644.1">
    <property type="nucleotide sequence ID" value="NZ_LUKE01000001.1"/>
</dbReference>
<gene>
    <name evidence="1" type="ORF">AZI86_08625</name>
</gene>
<accession>A0A150WRW8</accession>
<protein>
    <recommendedName>
        <fullName evidence="3">Lipoprotein</fullName>
    </recommendedName>
</protein>
<evidence type="ECO:0000313" key="2">
    <source>
        <dbReference type="Proteomes" id="UP000075320"/>
    </source>
</evidence>
<evidence type="ECO:0008006" key="3">
    <source>
        <dbReference type="Google" id="ProtNLM"/>
    </source>
</evidence>
<sequence>MRASILLFFIVLGGCGTFGLKNIRKSEASLEYAKQVFSRVNYQNILQRTNPQMPPLKAVGPVRLYSATNDFLSVEQSGWNYIQSIRLVSGRECYSYLLVESDDSKSFKHTMGSLYCFHDDDSFLKIPLQ</sequence>
<dbReference type="Proteomes" id="UP000075320">
    <property type="component" value="Unassembled WGS sequence"/>
</dbReference>
<evidence type="ECO:0000313" key="1">
    <source>
        <dbReference type="EMBL" id="KYG67067.1"/>
    </source>
</evidence>
<dbReference type="PROSITE" id="PS51257">
    <property type="entry name" value="PROKAR_LIPOPROTEIN"/>
    <property type="match status" value="1"/>
</dbReference>